<dbReference type="RefSeq" id="WP_016555361.1">
    <property type="nucleotide sequence ID" value="NZ_AEYE02000017.1"/>
</dbReference>
<organism evidence="1 2">
    <name type="scientific">Rhizobium grahamii CCGE 502</name>
    <dbReference type="NCBI Taxonomy" id="990285"/>
    <lineage>
        <taxon>Bacteria</taxon>
        <taxon>Pseudomonadati</taxon>
        <taxon>Pseudomonadota</taxon>
        <taxon>Alphaproteobacteria</taxon>
        <taxon>Hyphomicrobiales</taxon>
        <taxon>Rhizobiaceae</taxon>
        <taxon>Rhizobium/Agrobacterium group</taxon>
        <taxon>Rhizobium</taxon>
    </lineage>
</organism>
<dbReference type="EMBL" id="AEYE02000017">
    <property type="protein sequence ID" value="EPE97048.1"/>
    <property type="molecule type" value="Genomic_DNA"/>
</dbReference>
<dbReference type="Proteomes" id="UP000014411">
    <property type="component" value="Unassembled WGS sequence"/>
</dbReference>
<gene>
    <name evidence="1" type="ORF">RGCCGE502_16830</name>
</gene>
<proteinExistence type="predicted"/>
<accession>S3ID15</accession>
<protein>
    <submittedName>
        <fullName evidence="1">Uncharacterized protein</fullName>
    </submittedName>
</protein>
<dbReference type="AlphaFoldDB" id="S3ID15"/>
<comment type="caution">
    <text evidence="1">The sequence shown here is derived from an EMBL/GenBank/DDBJ whole genome shotgun (WGS) entry which is preliminary data.</text>
</comment>
<evidence type="ECO:0000313" key="1">
    <source>
        <dbReference type="EMBL" id="EPE97048.1"/>
    </source>
</evidence>
<evidence type="ECO:0000313" key="2">
    <source>
        <dbReference type="Proteomes" id="UP000014411"/>
    </source>
</evidence>
<sequence length="120" mass="13226">MENDNIVAEMLRRAKAHEQSTIQVIGSKKRSIGANRSDLEAALADEQTTRKELISWQAPNASIAVRKLLHLLAHVLAAELAFDDQSLAEIEAEAKRLGFDGRASSSDRSNRQRILLSGSF</sequence>
<dbReference type="eggNOG" id="ENOG50313BI">
    <property type="taxonomic scope" value="Bacteria"/>
</dbReference>
<dbReference type="HOGENOM" id="CLU_2047816_0_0_5"/>
<name>S3ID15_9HYPH</name>
<keyword evidence="2" id="KW-1185">Reference proteome</keyword>
<reference evidence="1 2" key="1">
    <citation type="journal article" date="2012" name="J. Bacteriol.">
        <title>Genome sequence of Rhizobium grahamii CCGE502, a broad-host-range symbiont with low nodulation competitiveness in Phaseolus vulgaris.</title>
        <authorList>
            <person name="Althabegoiti M.J."/>
            <person name="Lozano L."/>
            <person name="Torres-Tejerizo G."/>
            <person name="Ormeno-Orrillo E."/>
            <person name="Rogel M.A."/>
            <person name="Gonzalez V."/>
            <person name="Martinez-Romero E."/>
        </authorList>
    </citation>
    <scope>NUCLEOTIDE SEQUENCE [LARGE SCALE GENOMIC DNA]</scope>
    <source>
        <strain evidence="1 2">CCGE 502</strain>
    </source>
</reference>